<feature type="domain" description="DUF4384" evidence="1">
    <location>
        <begin position="47"/>
        <end position="119"/>
    </location>
</feature>
<evidence type="ECO:0000313" key="2">
    <source>
        <dbReference type="EMBL" id="GBF07484.1"/>
    </source>
</evidence>
<evidence type="ECO:0000259" key="1">
    <source>
        <dbReference type="Pfam" id="PF14326"/>
    </source>
</evidence>
<comment type="caution">
    <text evidence="2">The sequence shown here is derived from an EMBL/GenBank/DDBJ whole genome shotgun (WGS) entry which is preliminary data.</text>
</comment>
<gene>
    <name evidence="2" type="ORF">DAERI_150002</name>
</gene>
<protein>
    <recommendedName>
        <fullName evidence="1">DUF4384 domain-containing protein</fullName>
    </recommendedName>
</protein>
<dbReference type="OrthoDB" id="68403at2"/>
<name>A0A2I9CZ56_9DEIO</name>
<keyword evidence="3" id="KW-1185">Reference proteome</keyword>
<dbReference type="RefSeq" id="WP_103130801.1">
    <property type="nucleotide sequence ID" value="NZ_BFAG01000015.1"/>
</dbReference>
<dbReference type="EMBL" id="BFAG01000015">
    <property type="protein sequence ID" value="GBF07484.1"/>
    <property type="molecule type" value="Genomic_DNA"/>
</dbReference>
<reference evidence="3" key="1">
    <citation type="submission" date="2018-01" db="EMBL/GenBank/DDBJ databases">
        <title>Draft Genome Sequence of the Radioresistant Bacterium Deinococcus aerius TR0125, Isolated from the Higher Atmosphere above Japan.</title>
        <authorList>
            <person name="Satoh K."/>
            <person name="Arai H."/>
            <person name="Sanzen T."/>
            <person name="Kawaguchi Y."/>
            <person name="Hayashi H."/>
            <person name="Yokobori S."/>
            <person name="Yamagishi A."/>
            <person name="Oono Y."/>
            <person name="Narumi I."/>
        </authorList>
    </citation>
    <scope>NUCLEOTIDE SEQUENCE [LARGE SCALE GENOMIC DNA]</scope>
    <source>
        <strain evidence="3">TR0125</strain>
    </source>
</reference>
<dbReference type="Pfam" id="PF14326">
    <property type="entry name" value="DUF4384"/>
    <property type="match status" value="1"/>
</dbReference>
<evidence type="ECO:0000313" key="3">
    <source>
        <dbReference type="Proteomes" id="UP000236569"/>
    </source>
</evidence>
<dbReference type="AlphaFoldDB" id="A0A2I9CZ56"/>
<accession>A0A2I9CZ56</accession>
<dbReference type="InterPro" id="IPR025493">
    <property type="entry name" value="DUF4384"/>
</dbReference>
<organism evidence="2 3">
    <name type="scientific">Deinococcus aerius</name>
    <dbReference type="NCBI Taxonomy" id="200253"/>
    <lineage>
        <taxon>Bacteria</taxon>
        <taxon>Thermotogati</taxon>
        <taxon>Deinococcota</taxon>
        <taxon>Deinococci</taxon>
        <taxon>Deinococcales</taxon>
        <taxon>Deinococcaceae</taxon>
        <taxon>Deinococcus</taxon>
    </lineage>
</organism>
<proteinExistence type="predicted"/>
<dbReference type="Proteomes" id="UP000236569">
    <property type="component" value="Unassembled WGS sequence"/>
</dbReference>
<dbReference type="PROSITE" id="PS51257">
    <property type="entry name" value="PROKAR_LIPOPROTEIN"/>
    <property type="match status" value="1"/>
</dbReference>
<sequence length="163" mass="17802">MRTAFLLGALALGLSSCTISVRSNLGLVGSESNLIADLRPDRGQGATYYVGEPVRFRLTTRTAGYVTLVALQSNGYASTLVRNAYVPAGTTVFPRPQDGVTYNVAAPTGLQRVRAIFTRVRPATDLVLSGTYDNGRWNTVTTTYIEPYPVADRDVQETYLYIR</sequence>